<dbReference type="RefSeq" id="WP_378117974.1">
    <property type="nucleotide sequence ID" value="NZ_JBHRTF010000003.1"/>
</dbReference>
<protein>
    <submittedName>
        <fullName evidence="2">Uncharacterized protein</fullName>
    </submittedName>
</protein>
<feature type="transmembrane region" description="Helical" evidence="1">
    <location>
        <begin position="29"/>
        <end position="47"/>
    </location>
</feature>
<dbReference type="Proteomes" id="UP001595555">
    <property type="component" value="Unassembled WGS sequence"/>
</dbReference>
<keyword evidence="1" id="KW-0812">Transmembrane</keyword>
<gene>
    <name evidence="2" type="ORF">ACFODX_08350</name>
</gene>
<reference evidence="3" key="1">
    <citation type="journal article" date="2019" name="Int. J. Syst. Evol. Microbiol.">
        <title>The Global Catalogue of Microorganisms (GCM) 10K type strain sequencing project: providing services to taxonomists for standard genome sequencing and annotation.</title>
        <authorList>
            <consortium name="The Broad Institute Genomics Platform"/>
            <consortium name="The Broad Institute Genome Sequencing Center for Infectious Disease"/>
            <person name="Wu L."/>
            <person name="Ma J."/>
        </authorList>
    </citation>
    <scope>NUCLEOTIDE SEQUENCE [LARGE SCALE GENOMIC DNA]</scope>
    <source>
        <strain evidence="3">KCTC 52237</strain>
    </source>
</reference>
<proteinExistence type="predicted"/>
<evidence type="ECO:0000313" key="3">
    <source>
        <dbReference type="Proteomes" id="UP001595555"/>
    </source>
</evidence>
<organism evidence="2 3">
    <name type="scientific">Cellvibrio fontiphilus</name>
    <dbReference type="NCBI Taxonomy" id="1815559"/>
    <lineage>
        <taxon>Bacteria</taxon>
        <taxon>Pseudomonadati</taxon>
        <taxon>Pseudomonadota</taxon>
        <taxon>Gammaproteobacteria</taxon>
        <taxon>Cellvibrionales</taxon>
        <taxon>Cellvibrionaceae</taxon>
        <taxon>Cellvibrio</taxon>
    </lineage>
</organism>
<sequence>MITYLYWIAVVAVALFVFWGIGRYFKWKAGAIGGLTILIIGWGMYFFHYEQHFVKNFGGVMSITVPKGQMHIAATWKDDNLWVENYDPETNSCIFSEYSKGSLLEGRVTIKNCNPLMPKTVPTVAE</sequence>
<evidence type="ECO:0000313" key="2">
    <source>
        <dbReference type="EMBL" id="MFC3115564.1"/>
    </source>
</evidence>
<keyword evidence="3" id="KW-1185">Reference proteome</keyword>
<keyword evidence="1" id="KW-1133">Transmembrane helix</keyword>
<keyword evidence="1" id="KW-0472">Membrane</keyword>
<accession>A0ABV7FH59</accession>
<evidence type="ECO:0000256" key="1">
    <source>
        <dbReference type="SAM" id="Phobius"/>
    </source>
</evidence>
<dbReference type="EMBL" id="JBHRTF010000003">
    <property type="protein sequence ID" value="MFC3115564.1"/>
    <property type="molecule type" value="Genomic_DNA"/>
</dbReference>
<comment type="caution">
    <text evidence="2">The sequence shown here is derived from an EMBL/GenBank/DDBJ whole genome shotgun (WGS) entry which is preliminary data.</text>
</comment>
<name>A0ABV7FH59_9GAMM</name>
<feature type="transmembrane region" description="Helical" evidence="1">
    <location>
        <begin position="6"/>
        <end position="22"/>
    </location>
</feature>